<evidence type="ECO:0000256" key="1">
    <source>
        <dbReference type="ARBA" id="ARBA00004651"/>
    </source>
</evidence>
<keyword evidence="4 6" id="KW-1133">Transmembrane helix</keyword>
<feature type="transmembrane region" description="Helical" evidence="6">
    <location>
        <begin position="6"/>
        <end position="30"/>
    </location>
</feature>
<evidence type="ECO:0000256" key="3">
    <source>
        <dbReference type="ARBA" id="ARBA00022692"/>
    </source>
</evidence>
<evidence type="ECO:0000313" key="7">
    <source>
        <dbReference type="EMBL" id="MBC8316792.1"/>
    </source>
</evidence>
<dbReference type="PANTHER" id="PTHR33529:SF6">
    <property type="entry name" value="YJGP_YJGQ FAMILY PERMEASE"/>
    <property type="match status" value="1"/>
</dbReference>
<feature type="transmembrane region" description="Helical" evidence="6">
    <location>
        <begin position="315"/>
        <end position="334"/>
    </location>
</feature>
<dbReference type="Pfam" id="PF03739">
    <property type="entry name" value="LptF_LptG"/>
    <property type="match status" value="1"/>
</dbReference>
<dbReference type="AlphaFoldDB" id="A0A8J6TF25"/>
<protein>
    <submittedName>
        <fullName evidence="7">LptF/LptG family permease</fullName>
    </submittedName>
</protein>
<keyword evidence="3 6" id="KW-0812">Transmembrane</keyword>
<evidence type="ECO:0000256" key="5">
    <source>
        <dbReference type="ARBA" id="ARBA00023136"/>
    </source>
</evidence>
<evidence type="ECO:0000313" key="8">
    <source>
        <dbReference type="Proteomes" id="UP000614424"/>
    </source>
</evidence>
<feature type="transmembrane region" description="Helical" evidence="6">
    <location>
        <begin position="341"/>
        <end position="360"/>
    </location>
</feature>
<comment type="caution">
    <text evidence="7">The sequence shown here is derived from an EMBL/GenBank/DDBJ whole genome shotgun (WGS) entry which is preliminary data.</text>
</comment>
<organism evidence="7 8">
    <name type="scientific">Candidatus Desulfobia pelagia</name>
    <dbReference type="NCBI Taxonomy" id="2841692"/>
    <lineage>
        <taxon>Bacteria</taxon>
        <taxon>Pseudomonadati</taxon>
        <taxon>Thermodesulfobacteriota</taxon>
        <taxon>Desulfobulbia</taxon>
        <taxon>Desulfobulbales</taxon>
        <taxon>Desulfobulbaceae</taxon>
        <taxon>Candidatus Desulfobia</taxon>
    </lineage>
</organism>
<feature type="transmembrane region" description="Helical" evidence="6">
    <location>
        <begin position="285"/>
        <end position="303"/>
    </location>
</feature>
<name>A0A8J6TF25_9BACT</name>
<evidence type="ECO:0000256" key="2">
    <source>
        <dbReference type="ARBA" id="ARBA00022475"/>
    </source>
</evidence>
<dbReference type="EMBL" id="JACNJZ010000055">
    <property type="protein sequence ID" value="MBC8316792.1"/>
    <property type="molecule type" value="Genomic_DNA"/>
</dbReference>
<proteinExistence type="predicted"/>
<dbReference type="Proteomes" id="UP000614424">
    <property type="component" value="Unassembled WGS sequence"/>
</dbReference>
<gene>
    <name evidence="7" type="ORF">H8E41_02735</name>
</gene>
<keyword evidence="5 6" id="KW-0472">Membrane</keyword>
<dbReference type="PANTHER" id="PTHR33529">
    <property type="entry name" value="SLR0882 PROTEIN-RELATED"/>
    <property type="match status" value="1"/>
</dbReference>
<evidence type="ECO:0000256" key="4">
    <source>
        <dbReference type="ARBA" id="ARBA00022989"/>
    </source>
</evidence>
<evidence type="ECO:0000256" key="6">
    <source>
        <dbReference type="SAM" id="Phobius"/>
    </source>
</evidence>
<feature type="transmembrane region" description="Helical" evidence="6">
    <location>
        <begin position="61"/>
        <end position="81"/>
    </location>
</feature>
<keyword evidence="2" id="KW-1003">Cell membrane</keyword>
<dbReference type="GO" id="GO:0015920">
    <property type="term" value="P:lipopolysaccharide transport"/>
    <property type="evidence" value="ECO:0007669"/>
    <property type="project" value="TreeGrafter"/>
</dbReference>
<dbReference type="InterPro" id="IPR005495">
    <property type="entry name" value="LptG/LptF_permease"/>
</dbReference>
<dbReference type="GO" id="GO:0043190">
    <property type="term" value="C:ATP-binding cassette (ABC) transporter complex"/>
    <property type="evidence" value="ECO:0007669"/>
    <property type="project" value="TreeGrafter"/>
</dbReference>
<reference evidence="7 8" key="1">
    <citation type="submission" date="2020-08" db="EMBL/GenBank/DDBJ databases">
        <title>Bridging the membrane lipid divide: bacteria of the FCB group superphylum have the potential to synthesize archaeal ether lipids.</title>
        <authorList>
            <person name="Villanueva L."/>
            <person name="Von Meijenfeldt F.A.B."/>
            <person name="Westbye A.B."/>
            <person name="Yadav S."/>
            <person name="Hopmans E.C."/>
            <person name="Dutilh B.E."/>
            <person name="Sinninghe Damste J.S."/>
        </authorList>
    </citation>
    <scope>NUCLEOTIDE SEQUENCE [LARGE SCALE GENOMIC DNA]</scope>
    <source>
        <strain evidence="7">NIOZ-UU47</strain>
    </source>
</reference>
<sequence length="395" mass="43777">MPVLLYTYILSEMIAPFLASLAILCAILFLGRLMPLLELFIQFGISMPDFIRLCLYMTPNLFIFAIPMASMLGVILCFSRLVNDNEMIAIKAAGTGLYRMLPPVIIFALGTTLLTGYAATKLTPAGSMAMQKLLVSLATDKFTKGLTEKQFSEGINDVVLYIDGIDKETGEWQGVYISDNRDKKNPLTIVAASGNFTGYPNNLLLTVQLKNGSIHQAEGSISQTIQFKDYTLNLSLHNPKVSGEKQKTFSGKKEMSQKQLLAYAREHGPDSEQSISRMIEYHKRLVLAAGCFILSIMGIPFAMRNRPGQRAVGMPLGLLFFVAYYISITAAKVASEAGMPVGLAMWTPNILFLIFTLYLLDHAHREHAEDILDKTLSLFTKISRLIPIPGRRRSS</sequence>
<comment type="subcellular location">
    <subcellularLocation>
        <location evidence="1">Cell membrane</location>
        <topology evidence="1">Multi-pass membrane protein</topology>
    </subcellularLocation>
</comment>
<feature type="transmembrane region" description="Helical" evidence="6">
    <location>
        <begin position="101"/>
        <end position="120"/>
    </location>
</feature>
<accession>A0A8J6TF25</accession>